<reference evidence="2 3" key="1">
    <citation type="submission" date="2023-05" db="EMBL/GenBank/DDBJ databases">
        <title>B98-5 Cell Line De Novo Hybrid Assembly: An Optical Mapping Approach.</title>
        <authorList>
            <person name="Kananen K."/>
            <person name="Auerbach J.A."/>
            <person name="Kautto E."/>
            <person name="Blachly J.S."/>
        </authorList>
    </citation>
    <scope>NUCLEOTIDE SEQUENCE [LARGE SCALE GENOMIC DNA]</scope>
    <source>
        <strain evidence="2">B95-8</strain>
        <tissue evidence="2">Cell line</tissue>
    </source>
</reference>
<sequence>MEETLHSTAGCTQGGDPHGSWPLAVGNTGGRPGSWLGGYVNRCTITALIRLASFKVWLLSASSLFGKVVMRIKLVVAMAGQPGIHNEESDVADPVAVVKFLHQPPTICKPNLDVCVSQKPTLHPPGTAEGLVVSTKTHPEKGTWLSTFDPKVPTLAVACWDDCLCHGGDYCGTYIWDLVNAMTFTENTVSHPLIPVSATCFLINSLPERLKNVEHGLTGKLSLRKQRFMQFSSLEHEGEYYMTPRDFLFSVMFEQIERKFDCIRNLKDIYPHNAVSLQHK</sequence>
<evidence type="ECO:0000313" key="2">
    <source>
        <dbReference type="EMBL" id="KAK2112545.1"/>
    </source>
</evidence>
<evidence type="ECO:0000313" key="3">
    <source>
        <dbReference type="Proteomes" id="UP001266305"/>
    </source>
</evidence>
<proteinExistence type="predicted"/>
<accession>A0ABQ9VTU1</accession>
<dbReference type="EMBL" id="JASSZA010000005">
    <property type="protein sequence ID" value="KAK2112545.1"/>
    <property type="molecule type" value="Genomic_DNA"/>
</dbReference>
<organism evidence="2 3">
    <name type="scientific">Saguinus oedipus</name>
    <name type="common">Cotton-top tamarin</name>
    <name type="synonym">Oedipomidas oedipus</name>
    <dbReference type="NCBI Taxonomy" id="9490"/>
    <lineage>
        <taxon>Eukaryota</taxon>
        <taxon>Metazoa</taxon>
        <taxon>Chordata</taxon>
        <taxon>Craniata</taxon>
        <taxon>Vertebrata</taxon>
        <taxon>Euteleostomi</taxon>
        <taxon>Mammalia</taxon>
        <taxon>Eutheria</taxon>
        <taxon>Euarchontoglires</taxon>
        <taxon>Primates</taxon>
        <taxon>Haplorrhini</taxon>
        <taxon>Platyrrhini</taxon>
        <taxon>Cebidae</taxon>
        <taxon>Callitrichinae</taxon>
        <taxon>Saguinus</taxon>
    </lineage>
</organism>
<evidence type="ECO:0000256" key="1">
    <source>
        <dbReference type="SAM" id="MobiDB-lite"/>
    </source>
</evidence>
<keyword evidence="3" id="KW-1185">Reference proteome</keyword>
<feature type="region of interest" description="Disordered" evidence="1">
    <location>
        <begin position="1"/>
        <end position="24"/>
    </location>
</feature>
<comment type="caution">
    <text evidence="2">The sequence shown here is derived from an EMBL/GenBank/DDBJ whole genome shotgun (WGS) entry which is preliminary data.</text>
</comment>
<name>A0ABQ9VTU1_SAGOE</name>
<protein>
    <submittedName>
        <fullName evidence="2">Uncharacterized protein</fullName>
    </submittedName>
</protein>
<feature type="compositionally biased region" description="Polar residues" evidence="1">
    <location>
        <begin position="1"/>
        <end position="11"/>
    </location>
</feature>
<gene>
    <name evidence="2" type="ORF">P7K49_012292</name>
</gene>
<dbReference type="Proteomes" id="UP001266305">
    <property type="component" value="Unassembled WGS sequence"/>
</dbReference>